<sequence>MSNKMSKTPPQAPSSDNTEQDTNEGFLTALAAAAKEVETVKSAATSETKKEIPDTKVASAKKATGIKVAFDAIKIKPIPVTSDCIKK</sequence>
<accession>A0A9C7BVD7</accession>
<feature type="compositionally biased region" description="Polar residues" evidence="1">
    <location>
        <begin position="1"/>
        <end position="17"/>
    </location>
</feature>
<evidence type="ECO:0000313" key="2">
    <source>
        <dbReference type="EMBL" id="BDT62124.1"/>
    </source>
</evidence>
<reference evidence="2" key="1">
    <citation type="submission" date="2022-10" db="EMBL/GenBank/DDBJ databases">
        <title>Genome sequences of endogenous nimaviruses in decapod crustaceans.</title>
        <authorList>
            <person name="Kawato S."/>
            <person name="Nozaki R."/>
            <person name="Kondo H."/>
            <person name="Hirono I."/>
        </authorList>
    </citation>
    <scope>NUCLEOTIDE SEQUENCE</scope>
    <source>
        <strain evidence="2">Lva-Nima_1</strain>
    </source>
</reference>
<protein>
    <submittedName>
        <fullName evidence="2">Uncharacterized protein</fullName>
    </submittedName>
</protein>
<organism evidence="2">
    <name type="scientific">Litopenaeus vannamei majanivirus Nimav-1_LVa</name>
    <dbReference type="NCBI Taxonomy" id="2984273"/>
    <lineage>
        <taxon>Viruses</taxon>
        <taxon>Viruses incertae sedis</taxon>
        <taxon>Naldaviricetes</taxon>
        <taxon>Nimaviridae</taxon>
    </lineage>
</organism>
<dbReference type="EMBL" id="LC738872">
    <property type="protein sequence ID" value="BDT62124.1"/>
    <property type="molecule type" value="Genomic_DNA"/>
</dbReference>
<feature type="region of interest" description="Disordered" evidence="1">
    <location>
        <begin position="1"/>
        <end position="27"/>
    </location>
</feature>
<evidence type="ECO:0000256" key="1">
    <source>
        <dbReference type="SAM" id="MobiDB-lite"/>
    </source>
</evidence>
<name>A0A9C7BVD7_9VIRU</name>
<proteinExistence type="predicted"/>